<protein>
    <submittedName>
        <fullName evidence="2">Phage tail protein</fullName>
    </submittedName>
</protein>
<accession>A0ABW4JIK7</accession>
<proteinExistence type="predicted"/>
<feature type="domain" description="Phage tail collar" evidence="1">
    <location>
        <begin position="6"/>
        <end position="62"/>
    </location>
</feature>
<evidence type="ECO:0000313" key="3">
    <source>
        <dbReference type="Proteomes" id="UP001597079"/>
    </source>
</evidence>
<keyword evidence="3" id="KW-1185">Reference proteome</keyword>
<gene>
    <name evidence="2" type="ORF">ACFSB2_15810</name>
</gene>
<dbReference type="InterPro" id="IPR037053">
    <property type="entry name" value="Phage_tail_collar_dom_sf"/>
</dbReference>
<evidence type="ECO:0000313" key="2">
    <source>
        <dbReference type="EMBL" id="MFD1676171.1"/>
    </source>
</evidence>
<dbReference type="Gene3D" id="3.90.1340.10">
    <property type="entry name" value="Phage tail collar domain"/>
    <property type="match status" value="1"/>
</dbReference>
<dbReference type="SUPFAM" id="SSF88874">
    <property type="entry name" value="Receptor-binding domain of short tail fibre protein gp12"/>
    <property type="match status" value="1"/>
</dbReference>
<organism evidence="2 3">
    <name type="scientific">Alicyclobacillus fodiniaquatilis</name>
    <dbReference type="NCBI Taxonomy" id="1661150"/>
    <lineage>
        <taxon>Bacteria</taxon>
        <taxon>Bacillati</taxon>
        <taxon>Bacillota</taxon>
        <taxon>Bacilli</taxon>
        <taxon>Bacillales</taxon>
        <taxon>Alicyclobacillaceae</taxon>
        <taxon>Alicyclobacillus</taxon>
    </lineage>
</organism>
<evidence type="ECO:0000259" key="1">
    <source>
        <dbReference type="Pfam" id="PF07484"/>
    </source>
</evidence>
<sequence>MEPYLGEIRMFAGNFAPQGWAMCDGQVMSIAENDALFSLLGTTYGGDGQSTFALPDFRGRIPIHLSSTHVLGEFGGSETVTLTAAQMPSHSHLAQVDGNMGTAENPTGLFWAANSNHSFSANTQNLVPMNAQAVSTAGSGTAHDNMMPSLTVTFIIALQGIYPSQN</sequence>
<name>A0ABW4JIK7_9BACL</name>
<dbReference type="Pfam" id="PF07484">
    <property type="entry name" value="Collar"/>
    <property type="match status" value="1"/>
</dbReference>
<dbReference type="InterPro" id="IPR011083">
    <property type="entry name" value="Phage_tail_collar_dom"/>
</dbReference>
<dbReference type="EMBL" id="JBHUCX010000044">
    <property type="protein sequence ID" value="MFD1676171.1"/>
    <property type="molecule type" value="Genomic_DNA"/>
</dbReference>
<reference evidence="3" key="1">
    <citation type="journal article" date="2019" name="Int. J. Syst. Evol. Microbiol.">
        <title>The Global Catalogue of Microorganisms (GCM) 10K type strain sequencing project: providing services to taxonomists for standard genome sequencing and annotation.</title>
        <authorList>
            <consortium name="The Broad Institute Genomics Platform"/>
            <consortium name="The Broad Institute Genome Sequencing Center for Infectious Disease"/>
            <person name="Wu L."/>
            <person name="Ma J."/>
        </authorList>
    </citation>
    <scope>NUCLEOTIDE SEQUENCE [LARGE SCALE GENOMIC DNA]</scope>
    <source>
        <strain evidence="3">CGMCC 1.12286</strain>
    </source>
</reference>
<comment type="caution">
    <text evidence="2">The sequence shown here is derived from an EMBL/GenBank/DDBJ whole genome shotgun (WGS) entry which is preliminary data.</text>
</comment>
<dbReference type="Proteomes" id="UP001597079">
    <property type="component" value="Unassembled WGS sequence"/>
</dbReference>
<dbReference type="RefSeq" id="WP_377944060.1">
    <property type="nucleotide sequence ID" value="NZ_JBHUCX010000044.1"/>
</dbReference>